<evidence type="ECO:0000313" key="5">
    <source>
        <dbReference type="EMBL" id="PWG02537.1"/>
    </source>
</evidence>
<evidence type="ECO:0000259" key="4">
    <source>
        <dbReference type="PROSITE" id="PS51063"/>
    </source>
</evidence>
<dbReference type="EMBL" id="QFFF01000001">
    <property type="protein sequence ID" value="PWG02537.1"/>
    <property type="molecule type" value="Genomic_DNA"/>
</dbReference>
<name>A0A2U2J2H0_9SPHN</name>
<accession>A0A2U2J2H0</accession>
<dbReference type="InterPro" id="IPR000595">
    <property type="entry name" value="cNMP-bd_dom"/>
</dbReference>
<dbReference type="InterPro" id="IPR018490">
    <property type="entry name" value="cNMP-bd_dom_sf"/>
</dbReference>
<organism evidence="5 6">
    <name type="scientific">Allosphingosinicella humi</name>
    <dbReference type="NCBI Taxonomy" id="2068657"/>
    <lineage>
        <taxon>Bacteria</taxon>
        <taxon>Pseudomonadati</taxon>
        <taxon>Pseudomonadota</taxon>
        <taxon>Alphaproteobacteria</taxon>
        <taxon>Sphingomonadales</taxon>
        <taxon>Sphingomonadaceae</taxon>
        <taxon>Allosphingosinicella</taxon>
    </lineage>
</organism>
<evidence type="ECO:0000256" key="1">
    <source>
        <dbReference type="ARBA" id="ARBA00023015"/>
    </source>
</evidence>
<proteinExistence type="predicted"/>
<dbReference type="Gene3D" id="2.60.120.10">
    <property type="entry name" value="Jelly Rolls"/>
    <property type="match status" value="1"/>
</dbReference>
<dbReference type="SMART" id="SM00419">
    <property type="entry name" value="HTH_CRP"/>
    <property type="match status" value="1"/>
</dbReference>
<feature type="domain" description="HTH crp-type" evidence="4">
    <location>
        <begin position="131"/>
        <end position="205"/>
    </location>
</feature>
<gene>
    <name evidence="5" type="ORF">DF286_06405</name>
</gene>
<dbReference type="Proteomes" id="UP000245916">
    <property type="component" value="Unassembled WGS sequence"/>
</dbReference>
<dbReference type="Gene3D" id="1.10.10.10">
    <property type="entry name" value="Winged helix-like DNA-binding domain superfamily/Winged helix DNA-binding domain"/>
    <property type="match status" value="1"/>
</dbReference>
<evidence type="ECO:0000256" key="2">
    <source>
        <dbReference type="ARBA" id="ARBA00023125"/>
    </source>
</evidence>
<protein>
    <submittedName>
        <fullName evidence="5">Crp/Fnr family transcriptional regulator</fullName>
    </submittedName>
</protein>
<evidence type="ECO:0000313" key="6">
    <source>
        <dbReference type="Proteomes" id="UP000245916"/>
    </source>
</evidence>
<dbReference type="GO" id="GO:0006355">
    <property type="term" value="P:regulation of DNA-templated transcription"/>
    <property type="evidence" value="ECO:0007669"/>
    <property type="project" value="InterPro"/>
</dbReference>
<keyword evidence="1" id="KW-0805">Transcription regulation</keyword>
<dbReference type="InterPro" id="IPR036388">
    <property type="entry name" value="WH-like_DNA-bd_sf"/>
</dbReference>
<keyword evidence="3" id="KW-0804">Transcription</keyword>
<evidence type="ECO:0000256" key="3">
    <source>
        <dbReference type="ARBA" id="ARBA00023163"/>
    </source>
</evidence>
<dbReference type="InterPro" id="IPR014710">
    <property type="entry name" value="RmlC-like_jellyroll"/>
</dbReference>
<sequence length="225" mass="25547">MSDEETETLAGTVAEVKEVGAGQIIVRQGVSLSECNLLVAGMVCRYKDLHGGQRQILELHLAGDFVDLHSFPLKRLEHNIRSLTRVRIAIVPHDRLKRVTEEHPHLARLLWFSTLLDAAIHREWILSIGRRSALGRVAHLLCELFVRMDVIGAVHDGRYPLPITQMDLADATGLTAVHVNRMLKKLRDDKLLTFRNGEVSVHDWDGLSRVADFDPAYLYLERRPR</sequence>
<dbReference type="InterPro" id="IPR012318">
    <property type="entry name" value="HTH_CRP"/>
</dbReference>
<dbReference type="SUPFAM" id="SSF51206">
    <property type="entry name" value="cAMP-binding domain-like"/>
    <property type="match status" value="1"/>
</dbReference>
<dbReference type="InterPro" id="IPR036390">
    <property type="entry name" value="WH_DNA-bd_sf"/>
</dbReference>
<dbReference type="AlphaFoldDB" id="A0A2U2J2H0"/>
<reference evidence="5 6" key="1">
    <citation type="submission" date="2018-05" db="EMBL/GenBank/DDBJ databases">
        <title>Genome of Sphingosinicella humi QZX222.</title>
        <authorList>
            <person name="Qiao Z."/>
            <person name="Wang G."/>
        </authorList>
    </citation>
    <scope>NUCLEOTIDE SEQUENCE [LARGE SCALE GENOMIC DNA]</scope>
    <source>
        <strain evidence="5 6">QZX222</strain>
    </source>
</reference>
<comment type="caution">
    <text evidence="5">The sequence shown here is derived from an EMBL/GenBank/DDBJ whole genome shotgun (WGS) entry which is preliminary data.</text>
</comment>
<dbReference type="Pfam" id="PF13545">
    <property type="entry name" value="HTH_Crp_2"/>
    <property type="match status" value="1"/>
</dbReference>
<dbReference type="SUPFAM" id="SSF46785">
    <property type="entry name" value="Winged helix' DNA-binding domain"/>
    <property type="match status" value="1"/>
</dbReference>
<dbReference type="PROSITE" id="PS51063">
    <property type="entry name" value="HTH_CRP_2"/>
    <property type="match status" value="1"/>
</dbReference>
<keyword evidence="6" id="KW-1185">Reference proteome</keyword>
<dbReference type="Pfam" id="PF00027">
    <property type="entry name" value="cNMP_binding"/>
    <property type="match status" value="1"/>
</dbReference>
<dbReference type="CDD" id="cd00038">
    <property type="entry name" value="CAP_ED"/>
    <property type="match status" value="1"/>
</dbReference>
<dbReference type="RefSeq" id="WP_109270676.1">
    <property type="nucleotide sequence ID" value="NZ_QFFF01000001.1"/>
</dbReference>
<keyword evidence="2" id="KW-0238">DNA-binding</keyword>
<dbReference type="OrthoDB" id="6155297at2"/>
<dbReference type="GO" id="GO:0003677">
    <property type="term" value="F:DNA binding"/>
    <property type="evidence" value="ECO:0007669"/>
    <property type="project" value="UniProtKB-KW"/>
</dbReference>